<organism evidence="2 3">
    <name type="scientific">Sinanodonta woodiana</name>
    <name type="common">Chinese pond mussel</name>
    <name type="synonym">Anodonta woodiana</name>
    <dbReference type="NCBI Taxonomy" id="1069815"/>
    <lineage>
        <taxon>Eukaryota</taxon>
        <taxon>Metazoa</taxon>
        <taxon>Spiralia</taxon>
        <taxon>Lophotrochozoa</taxon>
        <taxon>Mollusca</taxon>
        <taxon>Bivalvia</taxon>
        <taxon>Autobranchia</taxon>
        <taxon>Heteroconchia</taxon>
        <taxon>Palaeoheterodonta</taxon>
        <taxon>Unionida</taxon>
        <taxon>Unionoidea</taxon>
        <taxon>Unionidae</taxon>
        <taxon>Unioninae</taxon>
        <taxon>Sinanodonta</taxon>
    </lineage>
</organism>
<evidence type="ECO:0000313" key="3">
    <source>
        <dbReference type="Proteomes" id="UP001634394"/>
    </source>
</evidence>
<feature type="compositionally biased region" description="Polar residues" evidence="1">
    <location>
        <begin position="803"/>
        <end position="813"/>
    </location>
</feature>
<dbReference type="Proteomes" id="UP001634394">
    <property type="component" value="Unassembled WGS sequence"/>
</dbReference>
<protein>
    <submittedName>
        <fullName evidence="2">Uncharacterized protein</fullName>
    </submittedName>
</protein>
<sequence>FSVLLKHCVSKHCDRDHIDFIVQACAELHGLPMDLDLLTILNDSSIMTKLCRNLDCFLTCFNDPLSLCAFNTTKSLKHDIVAYRTTFRYLCSNSTEAVNIYQTCRDDIQTRNSTCKSDLDLALRQAEANLTSSNDTASYKNVVCQAYSYYTLCMELSNSSTCPKQHVQNINTTVYTLYSRAECGKTPVIAHVYNYTGYCNFYTYPNGIIGILNNISNLCRVDRCTPYCVSYRISTECSWWTGNQALTSIETIKSYCSNVDCTIECMNEILDNCSHNAAWLMQFDRTVELASARHMCQNITFTLEALNCSHDYRNHPCFSGSTVSDYINAPIKYNNGDLQGFTTAVCRLYAYMRQCWTYEVSGVCTESQAAFFNELVQIGYSRPVCNYTYFQVQSYNMTTSCSSSPKGNNSVNCTDYCSPACLANRMTSSCLQPFNISYVDIFKFMNVSTYLESYCRNLDCILVCLDSLLVECERLTNGSWLMQFDRIAYRSTSRLICDNVTMTAAASRNCSSSLVSEICWSSNSETAALSAYDARDEKRYVSAMCNRYNGLSSCMNFSIYCTGEKSKFMNKVVNASYSLALCNVSSPVSALFDLKASCSTGNSNRTSGACNSTSARVTGCLASYQLGSFPYGSNLTNLQQFCSNLDCTLDCLRNATAGVSYYCSVEYDNATLITPYLLLCSNMSLTASATNNCASYFQARQTACQPMLNDSLKIISNAFQNSSDEKAYVMETCSAKVNFTNCMKLPINGSLHTCTDEEAKLYNDALNATYSLSVCGLSSPLANVYNMNTYCGFVSNLTTTAHPSPSTDSNYIGSTATPMSASSTSPATSTTTMQSTTESSLLTTTLTAEAKPSTTTATTSRSITTMTTIITPTLPTTSTLSSPTTDANYIDSTSTPIPILTIASPETTSITALPTSTIYSPPSATTAQVTMQSTTTATISLPITTMTTLTTPTLPTSWTLPSPTTDANYIDSTSTPTTVITITSPESTYSPPSTTMAQMTTSSPTTTTTHSTTPTTLTSSTQALTTFPTTNLNSETSTSSQPITTTPLTSTTSGTVATSVQMPSSTITITATTTSSSPILTTKTTMTTTSTTTPKTTTTIENIITCTSVNSGIMDCLTQYNLPSYNLTEYVNNAVTICEKLECIMGCIKNAVGDCYKNNILYLTYDTVALISTYRYMCNNFNETVRAFKECASKITNRTMYCLPSLSTALSQAAINYVTDNNKANYLLTMCSGFSTFKTCVAISASGNCTPTFAALINTVQRSWYSYYQCGVTSELYATYYQDPVCTQNDAEGIIYGRTRIHIRLLLGSLCLLLFLK</sequence>
<accession>A0ABD3XJE6</accession>
<proteinExistence type="predicted"/>
<name>A0ABD3XJE6_SINWO</name>
<feature type="region of interest" description="Disordered" evidence="1">
    <location>
        <begin position="1030"/>
        <end position="1059"/>
    </location>
</feature>
<comment type="caution">
    <text evidence="2">The sequence shown here is derived from an EMBL/GenBank/DDBJ whole genome shotgun (WGS) entry which is preliminary data.</text>
</comment>
<dbReference type="EMBL" id="JBJQND010000002">
    <property type="protein sequence ID" value="KAL3885043.1"/>
    <property type="molecule type" value="Genomic_DNA"/>
</dbReference>
<feature type="region of interest" description="Disordered" evidence="1">
    <location>
        <begin position="982"/>
        <end position="1017"/>
    </location>
</feature>
<feature type="region of interest" description="Disordered" evidence="1">
    <location>
        <begin position="803"/>
        <end position="862"/>
    </location>
</feature>
<keyword evidence="3" id="KW-1185">Reference proteome</keyword>
<evidence type="ECO:0000256" key="1">
    <source>
        <dbReference type="SAM" id="MobiDB-lite"/>
    </source>
</evidence>
<reference evidence="2 3" key="1">
    <citation type="submission" date="2024-11" db="EMBL/GenBank/DDBJ databases">
        <title>Chromosome-level genome assembly of the freshwater bivalve Anodonta woodiana.</title>
        <authorList>
            <person name="Chen X."/>
        </authorList>
    </citation>
    <scope>NUCLEOTIDE SEQUENCE [LARGE SCALE GENOMIC DNA]</scope>
    <source>
        <strain evidence="2">MN2024</strain>
        <tissue evidence="2">Gills</tissue>
    </source>
</reference>
<gene>
    <name evidence="2" type="ORF">ACJMK2_025142</name>
</gene>
<feature type="compositionally biased region" description="Low complexity" evidence="1">
    <location>
        <begin position="814"/>
        <end position="862"/>
    </location>
</feature>
<evidence type="ECO:0000313" key="2">
    <source>
        <dbReference type="EMBL" id="KAL3885043.1"/>
    </source>
</evidence>
<feature type="non-terminal residue" evidence="2">
    <location>
        <position position="1"/>
    </location>
</feature>